<name>A0A0D6LZP7_9BILA</name>
<dbReference type="AlphaFoldDB" id="A0A0D6LZP7"/>
<evidence type="ECO:0008006" key="3">
    <source>
        <dbReference type="Google" id="ProtNLM"/>
    </source>
</evidence>
<accession>A0A0D6LZP7</accession>
<evidence type="ECO:0000313" key="1">
    <source>
        <dbReference type="EMBL" id="EPB75576.1"/>
    </source>
</evidence>
<keyword evidence="2" id="KW-1185">Reference proteome</keyword>
<dbReference type="EMBL" id="KE124896">
    <property type="protein sequence ID" value="EPB75576.1"/>
    <property type="molecule type" value="Genomic_DNA"/>
</dbReference>
<protein>
    <recommendedName>
        <fullName evidence="3">Reverse transcriptase domain-containing protein</fullName>
    </recommendedName>
</protein>
<reference evidence="1 2" key="1">
    <citation type="submission" date="2013-05" db="EMBL/GenBank/DDBJ databases">
        <title>Draft genome of the parasitic nematode Anyclostoma ceylanicum.</title>
        <authorList>
            <person name="Mitreva M."/>
        </authorList>
    </citation>
    <scope>NUCLEOTIDE SEQUENCE [LARGE SCALE GENOMIC DNA]</scope>
</reference>
<dbReference type="InterPro" id="IPR043502">
    <property type="entry name" value="DNA/RNA_pol_sf"/>
</dbReference>
<evidence type="ECO:0000313" key="2">
    <source>
        <dbReference type="Proteomes" id="UP000054495"/>
    </source>
</evidence>
<gene>
    <name evidence="1" type="ORF">ANCCEY_05353</name>
</gene>
<proteinExistence type="predicted"/>
<sequence>MAKRLQLEDVDSKRLTISTFGPNTPIVKTFGITVVRMWEVNGAPRTFTTTRGWLAKQYHDTIQTQLNQGIIERLDESREHDGDVVHYLAIGNVAITSHVEKAFLEVRIHPQDRDAKRFIWLADPILPVSPDNMVVYHCSRVTFGLVYSPFLLVGTIKHHLENHPTNKDVAHKIENNMYVDNVVLTSPSTTDAMNFYKESREIFEDINVNLREFLSNNDEIKQHVAVKDLSADFNKNILGTPWKFVTDTFLISCEYPTRAKITKRTVCKQVAAV</sequence>
<dbReference type="SUPFAM" id="SSF56672">
    <property type="entry name" value="DNA/RNA polymerases"/>
    <property type="match status" value="1"/>
</dbReference>
<dbReference type="Proteomes" id="UP000054495">
    <property type="component" value="Unassembled WGS sequence"/>
</dbReference>
<dbReference type="PANTHER" id="PTHR47331">
    <property type="entry name" value="PHD-TYPE DOMAIN-CONTAINING PROTEIN"/>
    <property type="match status" value="1"/>
</dbReference>
<organism evidence="1 2">
    <name type="scientific">Ancylostoma ceylanicum</name>
    <dbReference type="NCBI Taxonomy" id="53326"/>
    <lineage>
        <taxon>Eukaryota</taxon>
        <taxon>Metazoa</taxon>
        <taxon>Ecdysozoa</taxon>
        <taxon>Nematoda</taxon>
        <taxon>Chromadorea</taxon>
        <taxon>Rhabditida</taxon>
        <taxon>Rhabditina</taxon>
        <taxon>Rhabditomorpha</taxon>
        <taxon>Strongyloidea</taxon>
        <taxon>Ancylostomatidae</taxon>
        <taxon>Ancylostomatinae</taxon>
        <taxon>Ancylostoma</taxon>
    </lineage>
</organism>